<evidence type="ECO:0000256" key="3">
    <source>
        <dbReference type="ARBA" id="ARBA00012438"/>
    </source>
</evidence>
<dbReference type="AlphaFoldDB" id="A0A5C1QDW6"/>
<evidence type="ECO:0000256" key="6">
    <source>
        <dbReference type="ARBA" id="ARBA00022679"/>
    </source>
</evidence>
<dbReference type="PROSITE" id="PS50885">
    <property type="entry name" value="HAMP"/>
    <property type="match status" value="1"/>
</dbReference>
<keyword evidence="9" id="KW-0418">Kinase</keyword>
<dbReference type="Pfam" id="PF06580">
    <property type="entry name" value="His_kinase"/>
    <property type="match status" value="1"/>
</dbReference>
<keyword evidence="8" id="KW-0547">Nucleotide-binding</keyword>
<dbReference type="InterPro" id="IPR005467">
    <property type="entry name" value="His_kinase_dom"/>
</dbReference>
<dbReference type="InterPro" id="IPR003594">
    <property type="entry name" value="HATPase_dom"/>
</dbReference>
<evidence type="ECO:0000256" key="9">
    <source>
        <dbReference type="ARBA" id="ARBA00022777"/>
    </source>
</evidence>
<keyword evidence="6" id="KW-0808">Transferase</keyword>
<dbReference type="Gene3D" id="6.10.340.10">
    <property type="match status" value="1"/>
</dbReference>
<dbReference type="Proteomes" id="UP000323824">
    <property type="component" value="Chromosome"/>
</dbReference>
<keyword evidence="4" id="KW-1003">Cell membrane</keyword>
<dbReference type="GO" id="GO:0005886">
    <property type="term" value="C:plasma membrane"/>
    <property type="evidence" value="ECO:0007669"/>
    <property type="project" value="UniProtKB-SubCell"/>
</dbReference>
<protein>
    <recommendedName>
        <fullName evidence="3">histidine kinase</fullName>
        <ecNumber evidence="3">2.7.13.3</ecNumber>
    </recommendedName>
</protein>
<comment type="subcellular location">
    <subcellularLocation>
        <location evidence="2">Cell membrane</location>
        <topology evidence="2">Multi-pass membrane protein</topology>
    </subcellularLocation>
</comment>
<keyword evidence="11 14" id="KW-1133">Transmembrane helix</keyword>
<dbReference type="PROSITE" id="PS50109">
    <property type="entry name" value="HIS_KIN"/>
    <property type="match status" value="1"/>
</dbReference>
<feature type="transmembrane region" description="Helical" evidence="14">
    <location>
        <begin position="18"/>
        <end position="37"/>
    </location>
</feature>
<dbReference type="GO" id="GO:0000155">
    <property type="term" value="F:phosphorelay sensor kinase activity"/>
    <property type="evidence" value="ECO:0007669"/>
    <property type="project" value="InterPro"/>
</dbReference>
<evidence type="ECO:0000256" key="11">
    <source>
        <dbReference type="ARBA" id="ARBA00022989"/>
    </source>
</evidence>
<proteinExistence type="predicted"/>
<reference evidence="17 18" key="1">
    <citation type="submission" date="2019-02" db="EMBL/GenBank/DDBJ databases">
        <authorList>
            <person name="Fomenkov A."/>
            <person name="Dubinina G."/>
            <person name="Grabovich M."/>
            <person name="Vincze T."/>
            <person name="Roberts R.J."/>
        </authorList>
    </citation>
    <scope>NUCLEOTIDE SEQUENCE [LARGE SCALE GENOMIC DNA]</scope>
    <source>
        <strain evidence="17 18">P</strain>
    </source>
</reference>
<evidence type="ECO:0000256" key="1">
    <source>
        <dbReference type="ARBA" id="ARBA00000085"/>
    </source>
</evidence>
<reference evidence="17 18" key="2">
    <citation type="submission" date="2019-09" db="EMBL/GenBank/DDBJ databases">
        <title>Complete Genome Sequence and Methylome Analysis of free living Spirochaetas.</title>
        <authorList>
            <person name="Leshcheva N."/>
            <person name="Mikheeva N."/>
        </authorList>
    </citation>
    <scope>NUCLEOTIDE SEQUENCE [LARGE SCALE GENOMIC DNA]</scope>
    <source>
        <strain evidence="17 18">P</strain>
    </source>
</reference>
<evidence type="ECO:0000256" key="12">
    <source>
        <dbReference type="ARBA" id="ARBA00023012"/>
    </source>
</evidence>
<dbReference type="Pfam" id="PF02518">
    <property type="entry name" value="HATPase_c"/>
    <property type="match status" value="1"/>
</dbReference>
<organism evidence="17 18">
    <name type="scientific">Thiospirochaeta perfilievii</name>
    <dbReference type="NCBI Taxonomy" id="252967"/>
    <lineage>
        <taxon>Bacteria</taxon>
        <taxon>Pseudomonadati</taxon>
        <taxon>Spirochaetota</taxon>
        <taxon>Spirochaetia</taxon>
        <taxon>Spirochaetales</taxon>
        <taxon>Spirochaetaceae</taxon>
        <taxon>Thiospirochaeta</taxon>
    </lineage>
</organism>
<evidence type="ECO:0000259" key="16">
    <source>
        <dbReference type="PROSITE" id="PS50885"/>
    </source>
</evidence>
<evidence type="ECO:0000256" key="2">
    <source>
        <dbReference type="ARBA" id="ARBA00004651"/>
    </source>
</evidence>
<dbReference type="KEGG" id="sper:EW093_09410"/>
<accession>A0A5C1QDW6</accession>
<dbReference type="PANTHER" id="PTHR34220">
    <property type="entry name" value="SENSOR HISTIDINE KINASE YPDA"/>
    <property type="match status" value="1"/>
</dbReference>
<dbReference type="PANTHER" id="PTHR34220:SF11">
    <property type="entry name" value="SENSOR PROTEIN KINASE HPTS"/>
    <property type="match status" value="1"/>
</dbReference>
<feature type="domain" description="Histidine kinase" evidence="15">
    <location>
        <begin position="475"/>
        <end position="576"/>
    </location>
</feature>
<dbReference type="InterPro" id="IPR050640">
    <property type="entry name" value="Bact_2-comp_sensor_kinase"/>
</dbReference>
<dbReference type="InterPro" id="IPR003660">
    <property type="entry name" value="HAMP_dom"/>
</dbReference>
<dbReference type="OrthoDB" id="370211at2"/>
<dbReference type="SUPFAM" id="SSF55874">
    <property type="entry name" value="ATPase domain of HSP90 chaperone/DNA topoisomerase II/histidine kinase"/>
    <property type="match status" value="1"/>
</dbReference>
<evidence type="ECO:0000256" key="8">
    <source>
        <dbReference type="ARBA" id="ARBA00022741"/>
    </source>
</evidence>
<keyword evidence="13 14" id="KW-0472">Membrane</keyword>
<dbReference type="EC" id="2.7.13.3" evidence="3"/>
<evidence type="ECO:0000313" key="17">
    <source>
        <dbReference type="EMBL" id="QEN04914.1"/>
    </source>
</evidence>
<evidence type="ECO:0000256" key="13">
    <source>
        <dbReference type="ARBA" id="ARBA00023136"/>
    </source>
</evidence>
<evidence type="ECO:0000256" key="14">
    <source>
        <dbReference type="SAM" id="Phobius"/>
    </source>
</evidence>
<keyword evidence="18" id="KW-1185">Reference proteome</keyword>
<dbReference type="RefSeq" id="WP_149568155.1">
    <property type="nucleotide sequence ID" value="NZ_CP035807.1"/>
</dbReference>
<name>A0A5C1QDW6_9SPIO</name>
<dbReference type="Gene3D" id="3.30.565.10">
    <property type="entry name" value="Histidine kinase-like ATPase, C-terminal domain"/>
    <property type="match status" value="1"/>
</dbReference>
<dbReference type="InterPro" id="IPR036890">
    <property type="entry name" value="HATPase_C_sf"/>
</dbReference>
<gene>
    <name evidence="17" type="ORF">EW093_09410</name>
</gene>
<comment type="catalytic activity">
    <reaction evidence="1">
        <text>ATP + protein L-histidine = ADP + protein N-phospho-L-histidine.</text>
        <dbReference type="EC" id="2.7.13.3"/>
    </reaction>
</comment>
<keyword evidence="5" id="KW-0597">Phosphoprotein</keyword>
<evidence type="ECO:0000256" key="7">
    <source>
        <dbReference type="ARBA" id="ARBA00022692"/>
    </source>
</evidence>
<dbReference type="EMBL" id="CP035807">
    <property type="protein sequence ID" value="QEN04914.1"/>
    <property type="molecule type" value="Genomic_DNA"/>
</dbReference>
<evidence type="ECO:0000313" key="18">
    <source>
        <dbReference type="Proteomes" id="UP000323824"/>
    </source>
</evidence>
<evidence type="ECO:0000259" key="15">
    <source>
        <dbReference type="PROSITE" id="PS50109"/>
    </source>
</evidence>
<evidence type="ECO:0000256" key="10">
    <source>
        <dbReference type="ARBA" id="ARBA00022840"/>
    </source>
</evidence>
<keyword evidence="10" id="KW-0067">ATP-binding</keyword>
<dbReference type="GO" id="GO:0005524">
    <property type="term" value="F:ATP binding"/>
    <property type="evidence" value="ECO:0007669"/>
    <property type="project" value="UniProtKB-KW"/>
</dbReference>
<feature type="transmembrane region" description="Helical" evidence="14">
    <location>
        <begin position="298"/>
        <end position="320"/>
    </location>
</feature>
<evidence type="ECO:0000256" key="5">
    <source>
        <dbReference type="ARBA" id="ARBA00022553"/>
    </source>
</evidence>
<evidence type="ECO:0000256" key="4">
    <source>
        <dbReference type="ARBA" id="ARBA00022475"/>
    </source>
</evidence>
<feature type="domain" description="HAMP" evidence="16">
    <location>
        <begin position="317"/>
        <end position="369"/>
    </location>
</feature>
<keyword evidence="7 14" id="KW-0812">Transmembrane</keyword>
<keyword evidence="12" id="KW-0902">Two-component regulatory system</keyword>
<sequence>MGRSFRQRILNINISRRIFLFFTGLLLMSLLFSGILYKRIYSSLMLDEVNKISMQNLRSISSNIRIILKNVNNSSKVILSNSGVQQLLNSENGYSELELKDGVNRTISSMMSNYDEILSIYVLDTKGHRYYADYDVKNVFLFNSSFHDKIWARARELRGESYFVQNGGEIFNGLTTKDFVSNIRIINDLTTQKPIGGVVINVSKDELKSSYNSIVKKDGTKIYLFDENASLILSSYDYSRDIKNFTLDNWNNNHGSYVDKKNSILYSYLNILEYNWRIVTVIPISDDSTIYTLTLTSLSLFFLLTILVLIGSVIIARVITKPINIMVNSMVDIGRGDLNELYFETSITEFNSLRDGYNLMTMEIKSLLKKIVIDEKRKRRTELETLQAQIKPHFLYNTFDSISSLALMGENKKVYKMVTSLGKFYRINLSKGREVISFKQEIEALKSYLNILSLRYDNFITNFYIEDETSNVKVLKLILQPFLENSIYHGIKPKGEPGIINIYGTIDSDFLSIKIEDNGIGMEEDIIKTIFSSKSSFGVRGTIERINLFYEGDDLVIIKSKKGVGTTVIIKIPLGERVLYGNL</sequence>
<dbReference type="InterPro" id="IPR010559">
    <property type="entry name" value="Sig_transdc_His_kin_internal"/>
</dbReference>